<dbReference type="PANTHER" id="PTHR10192">
    <property type="entry name" value="MOLYBDOPTERIN BIOSYNTHESIS PROTEIN"/>
    <property type="match status" value="1"/>
</dbReference>
<sequence>MKRRIYLRKKALEEAVAIILKACPWTQALAPEEVDVREARARVTAEAIYARRSVPAFNAAAMDGIAVVAEKTFAAREDQPLSLKIGQEAFWVNTGEPLPPGTNAVIMIEEVHPLSPEEVEIMAPAYPWQHVRKIGEDVVEGELLFPPSHLLAPWDLGVLLATGHLKVKVKERPRVAIIPTGDELIPLEEATPERLAQGKTVEFNSTMLAALVEEWGGVARIFPIVPDKPALLKERLLSVVKDFHLVAVLAGSSAGAKDYTAQLVEELGTLLLHGVSIMPGKPAVFGLVEGCPVLGVPGYPVSAILAFEKLMRPAFSAMLGVRIPARPKILARAGRKIPSRLGIKEFVRVKVGEVAGRRVFLNLKRGAGAITTLTRADALCEIPEDWEGIPAGEELYLELLRPEKDLAKTALIVGSHDLALDVLAEFVKKKAPEYELSLAHVGSLSGILAVRDGLAHAAGTHLFDPESGVYNVPYIKKYLPDTPVVLVHFVRRQQGLIVPRGNPRGLKSIEDLVRQKVRFINRQPGAGTRVLLDYHLKKLGLDPSALPGYEDEETTHLGVAVAVATGRADAGLGIQAAARLLGLDFVPLFEERYDLLLRRDFFASPFWAVLASVLEDPSFRARVEELGGYDASEMGKVVYQQ</sequence>
<dbReference type="Pfam" id="PF03453">
    <property type="entry name" value="MoeA_N"/>
    <property type="match status" value="1"/>
</dbReference>
<comment type="cofactor">
    <cofactor evidence="6">
        <name>Mg(2+)</name>
        <dbReference type="ChEBI" id="CHEBI:18420"/>
    </cofactor>
</comment>
<dbReference type="Pfam" id="PF03454">
    <property type="entry name" value="MoeA_C"/>
    <property type="match status" value="1"/>
</dbReference>
<dbReference type="Gene3D" id="3.40.190.10">
    <property type="entry name" value="Periplasmic binding protein-like II"/>
    <property type="match status" value="1"/>
</dbReference>
<evidence type="ECO:0000256" key="5">
    <source>
        <dbReference type="ARBA" id="ARBA00047317"/>
    </source>
</evidence>
<proteinExistence type="inferred from homology"/>
<organism evidence="8">
    <name type="scientific">Thermodesulfatator atlanticus</name>
    <dbReference type="NCBI Taxonomy" id="501497"/>
    <lineage>
        <taxon>Bacteria</taxon>
        <taxon>Pseudomonadati</taxon>
        <taxon>Thermodesulfobacteriota</taxon>
        <taxon>Thermodesulfobacteria</taxon>
        <taxon>Thermodesulfobacteriales</taxon>
        <taxon>Thermodesulfatatoraceae</taxon>
        <taxon>Thermodesulfatator</taxon>
    </lineage>
</organism>
<dbReference type="UniPathway" id="UPA00344"/>
<dbReference type="SUPFAM" id="SSF53850">
    <property type="entry name" value="Periplasmic binding protein-like II"/>
    <property type="match status" value="1"/>
</dbReference>
<keyword evidence="6" id="KW-0479">Metal-binding</keyword>
<keyword evidence="4 6" id="KW-0501">Molybdenum cofactor biosynthesis</keyword>
<dbReference type="AlphaFoldDB" id="A0A7V5P0E9"/>
<name>A0A7V5P0E9_9BACT</name>
<evidence type="ECO:0000256" key="4">
    <source>
        <dbReference type="ARBA" id="ARBA00023150"/>
    </source>
</evidence>
<gene>
    <name evidence="8" type="ORF">ENJ96_06150</name>
</gene>
<evidence type="ECO:0000313" key="8">
    <source>
        <dbReference type="EMBL" id="HHI97416.1"/>
    </source>
</evidence>
<keyword evidence="6" id="KW-0808">Transferase</keyword>
<dbReference type="InterPro" id="IPR036688">
    <property type="entry name" value="MoeA_C_domain_IV_sf"/>
</dbReference>
<reference evidence="8" key="1">
    <citation type="journal article" date="2020" name="mSystems">
        <title>Genome- and Community-Level Interaction Insights into Carbon Utilization and Element Cycling Functions of Hydrothermarchaeota in Hydrothermal Sediment.</title>
        <authorList>
            <person name="Zhou Z."/>
            <person name="Liu Y."/>
            <person name="Xu W."/>
            <person name="Pan J."/>
            <person name="Luo Z.H."/>
            <person name="Li M."/>
        </authorList>
    </citation>
    <scope>NUCLEOTIDE SEQUENCE [LARGE SCALE GENOMIC DNA]</scope>
    <source>
        <strain evidence="8">HyVt-533</strain>
    </source>
</reference>
<dbReference type="SMART" id="SM00852">
    <property type="entry name" value="MoCF_biosynth"/>
    <property type="match status" value="1"/>
</dbReference>
<comment type="catalytic activity">
    <reaction evidence="5">
        <text>adenylyl-molybdopterin + molybdate = Mo-molybdopterin + AMP + H(+)</text>
        <dbReference type="Rhea" id="RHEA:35047"/>
        <dbReference type="ChEBI" id="CHEBI:15378"/>
        <dbReference type="ChEBI" id="CHEBI:36264"/>
        <dbReference type="ChEBI" id="CHEBI:62727"/>
        <dbReference type="ChEBI" id="CHEBI:71302"/>
        <dbReference type="ChEBI" id="CHEBI:456215"/>
        <dbReference type="EC" id="2.10.1.1"/>
    </reaction>
</comment>
<dbReference type="EC" id="2.10.1.1" evidence="6"/>
<dbReference type="InterPro" id="IPR005110">
    <property type="entry name" value="MoeA_linker/N"/>
</dbReference>
<dbReference type="InterPro" id="IPR038987">
    <property type="entry name" value="MoeA-like"/>
</dbReference>
<dbReference type="SUPFAM" id="SSF63867">
    <property type="entry name" value="MoeA C-terminal domain-like"/>
    <property type="match status" value="1"/>
</dbReference>
<evidence type="ECO:0000256" key="6">
    <source>
        <dbReference type="RuleBase" id="RU365090"/>
    </source>
</evidence>
<comment type="pathway">
    <text evidence="2 6">Cofactor biosynthesis; molybdopterin biosynthesis.</text>
</comment>
<dbReference type="Gene3D" id="2.40.340.10">
    <property type="entry name" value="MoeA, C-terminal, domain IV"/>
    <property type="match status" value="1"/>
</dbReference>
<dbReference type="GO" id="GO:0005829">
    <property type="term" value="C:cytosol"/>
    <property type="evidence" value="ECO:0007669"/>
    <property type="project" value="TreeGrafter"/>
</dbReference>
<feature type="domain" description="MoaB/Mog" evidence="7">
    <location>
        <begin position="176"/>
        <end position="317"/>
    </location>
</feature>
<dbReference type="PANTHER" id="PTHR10192:SF16">
    <property type="entry name" value="MOLYBDOPTERIN MOLYBDENUMTRANSFERASE"/>
    <property type="match status" value="1"/>
</dbReference>
<comment type="similarity">
    <text evidence="3 6">Belongs to the MoeA family.</text>
</comment>
<dbReference type="SUPFAM" id="SSF63882">
    <property type="entry name" value="MoeA N-terminal region -like"/>
    <property type="match status" value="1"/>
</dbReference>
<dbReference type="InterPro" id="IPR005111">
    <property type="entry name" value="MoeA_C_domain_IV"/>
</dbReference>
<dbReference type="Pfam" id="PF00994">
    <property type="entry name" value="MoCF_biosynth"/>
    <property type="match status" value="1"/>
</dbReference>
<dbReference type="Pfam" id="PF12727">
    <property type="entry name" value="PBP_like"/>
    <property type="match status" value="1"/>
</dbReference>
<dbReference type="Gene3D" id="3.90.105.10">
    <property type="entry name" value="Molybdopterin biosynthesis moea protein, domain 2"/>
    <property type="match status" value="1"/>
</dbReference>
<dbReference type="CDD" id="cd00887">
    <property type="entry name" value="MoeA"/>
    <property type="match status" value="1"/>
</dbReference>
<dbReference type="Proteomes" id="UP000886101">
    <property type="component" value="Unassembled WGS sequence"/>
</dbReference>
<keyword evidence="6" id="KW-0460">Magnesium</keyword>
<accession>A0A7V5P0E9</accession>
<dbReference type="InterPro" id="IPR036425">
    <property type="entry name" value="MoaB/Mog-like_dom_sf"/>
</dbReference>
<dbReference type="GO" id="GO:0061599">
    <property type="term" value="F:molybdopterin molybdotransferase activity"/>
    <property type="evidence" value="ECO:0007669"/>
    <property type="project" value="UniProtKB-UniRule"/>
</dbReference>
<comment type="caution">
    <text evidence="8">The sequence shown here is derived from an EMBL/GenBank/DDBJ whole genome shotgun (WGS) entry which is preliminary data.</text>
</comment>
<dbReference type="InterPro" id="IPR001453">
    <property type="entry name" value="MoaB/Mog_dom"/>
</dbReference>
<dbReference type="NCBIfam" id="NF011068">
    <property type="entry name" value="PRK14498.1"/>
    <property type="match status" value="1"/>
</dbReference>
<dbReference type="Gene3D" id="3.40.980.10">
    <property type="entry name" value="MoaB/Mog-like domain"/>
    <property type="match status" value="1"/>
</dbReference>
<dbReference type="GO" id="GO:0046872">
    <property type="term" value="F:metal ion binding"/>
    <property type="evidence" value="ECO:0007669"/>
    <property type="project" value="UniProtKB-UniRule"/>
</dbReference>
<dbReference type="Gene3D" id="2.170.190.11">
    <property type="entry name" value="Molybdopterin biosynthesis moea protein, domain 3"/>
    <property type="match status" value="1"/>
</dbReference>
<dbReference type="InterPro" id="IPR036135">
    <property type="entry name" value="MoeA_linker/N_sf"/>
</dbReference>
<dbReference type="EMBL" id="DROK01000174">
    <property type="protein sequence ID" value="HHI97416.1"/>
    <property type="molecule type" value="Genomic_DNA"/>
</dbReference>
<comment type="function">
    <text evidence="1 6">Catalyzes the insertion of molybdate into adenylated molybdopterin with the concomitant release of AMP.</text>
</comment>
<evidence type="ECO:0000256" key="1">
    <source>
        <dbReference type="ARBA" id="ARBA00002901"/>
    </source>
</evidence>
<keyword evidence="6" id="KW-0500">Molybdenum</keyword>
<evidence type="ECO:0000256" key="2">
    <source>
        <dbReference type="ARBA" id="ARBA00005046"/>
    </source>
</evidence>
<protein>
    <recommendedName>
        <fullName evidence="6">Molybdopterin molybdenumtransferase</fullName>
        <ecNumber evidence="6">2.10.1.1</ecNumber>
    </recommendedName>
</protein>
<dbReference type="InterPro" id="IPR024370">
    <property type="entry name" value="PBP_domain"/>
</dbReference>
<evidence type="ECO:0000259" key="7">
    <source>
        <dbReference type="SMART" id="SM00852"/>
    </source>
</evidence>
<dbReference type="SUPFAM" id="SSF53218">
    <property type="entry name" value="Molybdenum cofactor biosynthesis proteins"/>
    <property type="match status" value="1"/>
</dbReference>
<evidence type="ECO:0000256" key="3">
    <source>
        <dbReference type="ARBA" id="ARBA00010763"/>
    </source>
</evidence>
<dbReference type="GO" id="GO:0006777">
    <property type="term" value="P:Mo-molybdopterin cofactor biosynthetic process"/>
    <property type="evidence" value="ECO:0007669"/>
    <property type="project" value="UniProtKB-UniRule"/>
</dbReference>